<feature type="compositionally biased region" description="Basic and acidic residues" evidence="1">
    <location>
        <begin position="56"/>
        <end position="67"/>
    </location>
</feature>
<protein>
    <submittedName>
        <fullName evidence="3">Putative secreted protein</fullName>
    </submittedName>
</protein>
<organism evidence="3">
    <name type="scientific">Triatoma dimidiata</name>
    <name type="common">Kissing bug</name>
    <name type="synonym">Meccus dimidiatus</name>
    <dbReference type="NCBI Taxonomy" id="72491"/>
    <lineage>
        <taxon>Eukaryota</taxon>
        <taxon>Metazoa</taxon>
        <taxon>Ecdysozoa</taxon>
        <taxon>Arthropoda</taxon>
        <taxon>Hexapoda</taxon>
        <taxon>Insecta</taxon>
        <taxon>Pterygota</taxon>
        <taxon>Neoptera</taxon>
        <taxon>Paraneoptera</taxon>
        <taxon>Hemiptera</taxon>
        <taxon>Heteroptera</taxon>
        <taxon>Panheteroptera</taxon>
        <taxon>Cimicomorpha</taxon>
        <taxon>Reduviidae</taxon>
        <taxon>Triatominae</taxon>
        <taxon>Triatoma</taxon>
    </lineage>
</organism>
<feature type="region of interest" description="Disordered" evidence="1">
    <location>
        <begin position="44"/>
        <end position="67"/>
    </location>
</feature>
<feature type="chain" id="PRO_5006865281" evidence="2">
    <location>
        <begin position="25"/>
        <end position="67"/>
    </location>
</feature>
<proteinExistence type="predicted"/>
<accession>A0A0V0GFP8</accession>
<name>A0A0V0GFP8_TRIDM</name>
<dbReference type="EMBL" id="GECL01000013">
    <property type="protein sequence ID" value="JAP06111.1"/>
    <property type="molecule type" value="Transcribed_RNA"/>
</dbReference>
<dbReference type="AlphaFoldDB" id="A0A0V0GFP8"/>
<feature type="signal peptide" evidence="2">
    <location>
        <begin position="1"/>
        <end position="24"/>
    </location>
</feature>
<sequence length="67" mass="7455">MENISLKFILLITAMTILCKGSAGFQDRSSRFFSGGGFRYPAAPPLNPMDQGLPDLNERTRYRSEAV</sequence>
<keyword evidence="2" id="KW-0732">Signal</keyword>
<evidence type="ECO:0000256" key="2">
    <source>
        <dbReference type="SAM" id="SignalP"/>
    </source>
</evidence>
<evidence type="ECO:0000256" key="1">
    <source>
        <dbReference type="SAM" id="MobiDB-lite"/>
    </source>
</evidence>
<evidence type="ECO:0000313" key="3">
    <source>
        <dbReference type="EMBL" id="JAP06111.1"/>
    </source>
</evidence>
<reference evidence="3" key="1">
    <citation type="journal article" date="2018" name="J. Proteomics">
        <title>Exploring the molecular complexity of Triatoma dimidiata sialome.</title>
        <authorList>
            <person name="Santiago P.B."/>
            <person name="de Araujo C.N."/>
            <person name="Charneau S."/>
            <person name="Bastos I.M.D."/>
            <person name="Assumpcao T.C.F."/>
            <person name="Queiroz R.M.L."/>
            <person name="Praca Y.R."/>
            <person name="Cordeiro T.M."/>
            <person name="Garcia C.H.S."/>
            <person name="da Silva I.G."/>
            <person name="Raiol T."/>
            <person name="Motta F.N."/>
            <person name="de Araujo Oliveira J.V."/>
            <person name="de Sousa M.V."/>
            <person name="Ribeiro J.M.C."/>
            <person name="de Santana J.M."/>
        </authorList>
    </citation>
    <scope>NUCLEOTIDE SEQUENCE</scope>
    <source>
        <strain evidence="3">Santander</strain>
        <tissue evidence="3">Salivary glands</tissue>
    </source>
</reference>